<comment type="caution">
    <text evidence="10">The sequence shown here is derived from an EMBL/GenBank/DDBJ whole genome shotgun (WGS) entry which is preliminary data.</text>
</comment>
<gene>
    <name evidence="10" type="ORF">V2J94_18965</name>
</gene>
<feature type="compositionally biased region" description="Low complexity" evidence="6">
    <location>
        <begin position="279"/>
        <end position="295"/>
    </location>
</feature>
<evidence type="ECO:0000256" key="5">
    <source>
        <dbReference type="ARBA" id="ARBA00023136"/>
    </source>
</evidence>
<feature type="compositionally biased region" description="Low complexity" evidence="6">
    <location>
        <begin position="396"/>
        <end position="406"/>
    </location>
</feature>
<keyword evidence="4 7" id="KW-1133">Transmembrane helix</keyword>
<accession>A0ABU7PXV1</accession>
<dbReference type="InterPro" id="IPR018929">
    <property type="entry name" value="DUF2510"/>
</dbReference>
<dbReference type="PANTHER" id="PTHR36115">
    <property type="entry name" value="PROLINE-RICH ANTIGEN HOMOLOG-RELATED"/>
    <property type="match status" value="1"/>
</dbReference>
<dbReference type="InterPro" id="IPR051791">
    <property type="entry name" value="Pra-immunoreactive"/>
</dbReference>
<evidence type="ECO:0000256" key="6">
    <source>
        <dbReference type="SAM" id="MobiDB-lite"/>
    </source>
</evidence>
<dbReference type="RefSeq" id="WP_330809972.1">
    <property type="nucleotide sequence ID" value="NZ_JAZBJO010000010.1"/>
</dbReference>
<evidence type="ECO:0000256" key="2">
    <source>
        <dbReference type="ARBA" id="ARBA00022475"/>
    </source>
</evidence>
<feature type="compositionally biased region" description="Low complexity" evidence="6">
    <location>
        <begin position="144"/>
        <end position="156"/>
    </location>
</feature>
<feature type="compositionally biased region" description="Low complexity" evidence="6">
    <location>
        <begin position="358"/>
        <end position="367"/>
    </location>
</feature>
<evidence type="ECO:0000313" key="11">
    <source>
        <dbReference type="Proteomes" id="UP001354709"/>
    </source>
</evidence>
<protein>
    <submittedName>
        <fullName evidence="10">RDD family protein</fullName>
    </submittedName>
</protein>
<reference evidence="10 11" key="1">
    <citation type="submission" date="2023-11" db="EMBL/GenBank/DDBJ databases">
        <title>30 novel species of actinomycetes from the DSMZ collection.</title>
        <authorList>
            <person name="Nouioui I."/>
        </authorList>
    </citation>
    <scope>NUCLEOTIDE SEQUENCE [LARGE SCALE GENOMIC DNA]</scope>
    <source>
        <strain evidence="10 11">DSM 41524</strain>
    </source>
</reference>
<dbReference type="PANTHER" id="PTHR36115:SF4">
    <property type="entry name" value="MEMBRANE PROTEIN"/>
    <property type="match status" value="1"/>
</dbReference>
<feature type="compositionally biased region" description="Basic and acidic residues" evidence="6">
    <location>
        <begin position="206"/>
        <end position="221"/>
    </location>
</feature>
<evidence type="ECO:0000256" key="1">
    <source>
        <dbReference type="ARBA" id="ARBA00004651"/>
    </source>
</evidence>
<evidence type="ECO:0000313" key="10">
    <source>
        <dbReference type="EMBL" id="MEE4593946.1"/>
    </source>
</evidence>
<feature type="transmembrane region" description="Helical" evidence="7">
    <location>
        <begin position="486"/>
        <end position="513"/>
    </location>
</feature>
<keyword evidence="2" id="KW-1003">Cell membrane</keyword>
<feature type="compositionally biased region" description="Low complexity" evidence="6">
    <location>
        <begin position="174"/>
        <end position="193"/>
    </location>
</feature>
<dbReference type="Pfam" id="PF10708">
    <property type="entry name" value="DUF2510"/>
    <property type="match status" value="1"/>
</dbReference>
<proteinExistence type="predicted"/>
<feature type="region of interest" description="Disordered" evidence="6">
    <location>
        <begin position="35"/>
        <end position="419"/>
    </location>
</feature>
<dbReference type="EMBL" id="JAZBJO010000010">
    <property type="protein sequence ID" value="MEE4593946.1"/>
    <property type="molecule type" value="Genomic_DNA"/>
</dbReference>
<name>A0ABU7PXV1_9ACTN</name>
<dbReference type="Pfam" id="PF06271">
    <property type="entry name" value="RDD"/>
    <property type="match status" value="1"/>
</dbReference>
<feature type="compositionally biased region" description="Pro residues" evidence="6">
    <location>
        <begin position="386"/>
        <end position="395"/>
    </location>
</feature>
<evidence type="ECO:0000256" key="4">
    <source>
        <dbReference type="ARBA" id="ARBA00022989"/>
    </source>
</evidence>
<feature type="compositionally biased region" description="Low complexity" evidence="6">
    <location>
        <begin position="303"/>
        <end position="314"/>
    </location>
</feature>
<feature type="transmembrane region" description="Helical" evidence="7">
    <location>
        <begin position="443"/>
        <end position="465"/>
    </location>
</feature>
<feature type="transmembrane region" description="Helical" evidence="7">
    <location>
        <begin position="552"/>
        <end position="573"/>
    </location>
</feature>
<dbReference type="InterPro" id="IPR010432">
    <property type="entry name" value="RDD"/>
</dbReference>
<feature type="compositionally biased region" description="Basic and acidic residues" evidence="6">
    <location>
        <begin position="93"/>
        <end position="102"/>
    </location>
</feature>
<evidence type="ECO:0000256" key="3">
    <source>
        <dbReference type="ARBA" id="ARBA00022692"/>
    </source>
</evidence>
<evidence type="ECO:0000256" key="7">
    <source>
        <dbReference type="SAM" id="Phobius"/>
    </source>
</evidence>
<feature type="domain" description="RDD" evidence="8">
    <location>
        <begin position="437"/>
        <end position="586"/>
    </location>
</feature>
<evidence type="ECO:0000259" key="9">
    <source>
        <dbReference type="Pfam" id="PF10708"/>
    </source>
</evidence>
<organism evidence="10 11">
    <name type="scientific">Streptomyces asiaticus subsp. ignotus</name>
    <dbReference type="NCBI Taxonomy" id="3098222"/>
    <lineage>
        <taxon>Bacteria</taxon>
        <taxon>Bacillati</taxon>
        <taxon>Actinomycetota</taxon>
        <taxon>Actinomycetes</taxon>
        <taxon>Kitasatosporales</taxon>
        <taxon>Streptomycetaceae</taxon>
        <taxon>Streptomyces</taxon>
        <taxon>Streptomyces violaceusniger group</taxon>
    </lineage>
</organism>
<comment type="subcellular location">
    <subcellularLocation>
        <location evidence="1">Cell membrane</location>
        <topology evidence="1">Multi-pass membrane protein</topology>
    </subcellularLocation>
</comment>
<evidence type="ECO:0000259" key="8">
    <source>
        <dbReference type="Pfam" id="PF06271"/>
    </source>
</evidence>
<keyword evidence="5 7" id="KW-0472">Membrane</keyword>
<keyword evidence="3 7" id="KW-0812">Transmembrane</keyword>
<feature type="domain" description="DUF2510" evidence="9">
    <location>
        <begin position="15"/>
        <end position="46"/>
    </location>
</feature>
<keyword evidence="11" id="KW-1185">Reference proteome</keyword>
<sequence length="594" mass="61131">MSAPTSGSADGSSIPGFYPDPSIPGYIRYWNGAAWVPGTSRPAPAEGEAMPAPPPGVTHTQVISPPPDETGPMFLDEDPAPRAAEETGSALPELRRSAEMDVRGAGGPPEASAGGMGTQPVPPGGVPASVDWNDPQRLHGTRPDAGSAWQADAAQQGGFGGEQDRRVSWGAESDAPGDPRAGAGQPGDPQAGAGQPGGGQWPGVPDPRRAGPGEDAGRDDGTLTMRAGGSGRTGDRSTQALPPVRRAPELPAADEGETPAPAGDGTMTFRTVGRGGGAAPTTGQGQGQSQSQGQSHGQGKGQDQGWDQGRGQAAGRDDGTMAIRAIGRGGTRRKGAEAAPPAQPPHQSQQPPQPHQPQQPHQPFGGIPAQGGGPAWQPQGQFAQRPGPPQSPPQAAPHAPQAAPHGAGPGGPEGVIPWKPPVDNPFLLAAQAEGRPASLGRRLAARLIDSVVLLGVVGAVAFPLWSKASDHIDEKVESAKQSGETVTVYFLDGTTSGYLGIVLGLLLVLGVVLEALPTAKWGRTLGKRLCGVRVLDIEEHDTPSFGAALRRWLVYSVLGVLVIGVLNVLWCLFDRPWRQCWHDKAARTFVASAD</sequence>
<feature type="compositionally biased region" description="Low complexity" evidence="6">
    <location>
        <begin position="375"/>
        <end position="385"/>
    </location>
</feature>
<dbReference type="Proteomes" id="UP001354709">
    <property type="component" value="Unassembled WGS sequence"/>
</dbReference>